<dbReference type="PANTHER" id="PTHR15434">
    <property type="entry name" value="HEAT SHOCK FACTOR 2-BINDING PROTEIN"/>
    <property type="match status" value="1"/>
</dbReference>
<feature type="non-terminal residue" evidence="1">
    <location>
        <position position="143"/>
    </location>
</feature>
<keyword evidence="1" id="KW-0346">Stress response</keyword>
<evidence type="ECO:0000313" key="2">
    <source>
        <dbReference type="Proteomes" id="UP001233172"/>
    </source>
</evidence>
<name>A0AAD8BRY3_BIOPF</name>
<dbReference type="InterPro" id="IPR039584">
    <property type="entry name" value="HSF2BP"/>
</dbReference>
<accession>A0AAD8BRY3</accession>
<comment type="caution">
    <text evidence="1">The sequence shown here is derived from an EMBL/GenBank/DDBJ whole genome shotgun (WGS) entry which is preliminary data.</text>
</comment>
<dbReference type="EMBL" id="JASAOG010000047">
    <property type="protein sequence ID" value="KAK0058689.1"/>
    <property type="molecule type" value="Genomic_DNA"/>
</dbReference>
<reference evidence="1" key="1">
    <citation type="journal article" date="2023" name="PLoS Negl. Trop. Dis.">
        <title>A genome sequence for Biomphalaria pfeifferi, the major vector snail for the human-infecting parasite Schistosoma mansoni.</title>
        <authorList>
            <person name="Bu L."/>
            <person name="Lu L."/>
            <person name="Laidemitt M.R."/>
            <person name="Zhang S.M."/>
            <person name="Mutuku M."/>
            <person name="Mkoji G."/>
            <person name="Steinauer M."/>
            <person name="Loker E.S."/>
        </authorList>
    </citation>
    <scope>NUCLEOTIDE SEQUENCE</scope>
    <source>
        <strain evidence="1">KasaAsao</strain>
    </source>
</reference>
<gene>
    <name evidence="1" type="ORF">Bpfe_011994</name>
</gene>
<dbReference type="GO" id="GO:0005829">
    <property type="term" value="C:cytosol"/>
    <property type="evidence" value="ECO:0007669"/>
    <property type="project" value="TreeGrafter"/>
</dbReference>
<protein>
    <submittedName>
        <fullName evidence="1">Heat shock factor 2-binding protein</fullName>
    </submittedName>
</protein>
<proteinExistence type="predicted"/>
<keyword evidence="2" id="KW-1185">Reference proteome</keyword>
<dbReference type="AlphaFoldDB" id="A0AAD8BRY3"/>
<reference evidence="1" key="2">
    <citation type="submission" date="2023-04" db="EMBL/GenBank/DDBJ databases">
        <authorList>
            <person name="Bu L."/>
            <person name="Lu L."/>
            <person name="Laidemitt M.R."/>
            <person name="Zhang S.M."/>
            <person name="Mutuku M."/>
            <person name="Mkoji G."/>
            <person name="Steinauer M."/>
            <person name="Loker E.S."/>
        </authorList>
    </citation>
    <scope>NUCLEOTIDE SEQUENCE</scope>
    <source>
        <strain evidence="1">KasaAsao</strain>
        <tissue evidence="1">Whole Snail</tissue>
    </source>
</reference>
<sequence>CKNSEFLKLTYEAKFILSICGIITNVAASSQGREYLASCQEGCEVMNTFISFIGKAPNGKSAQIKILMLMSLYNFSINSKGIKFLCSKRDLIPLLAKHFKEEKDAENQLVPLTLCSLWFVMKRVLQSVFLSCYNIYPNVNCSR</sequence>
<dbReference type="PANTHER" id="PTHR15434:SF2">
    <property type="entry name" value="HEAT SHOCK FACTOR 2-BINDING PROTEIN"/>
    <property type="match status" value="1"/>
</dbReference>
<evidence type="ECO:0000313" key="1">
    <source>
        <dbReference type="EMBL" id="KAK0058689.1"/>
    </source>
</evidence>
<dbReference type="Proteomes" id="UP001233172">
    <property type="component" value="Unassembled WGS sequence"/>
</dbReference>
<organism evidence="1 2">
    <name type="scientific">Biomphalaria pfeifferi</name>
    <name type="common">Bloodfluke planorb</name>
    <name type="synonym">Freshwater snail</name>
    <dbReference type="NCBI Taxonomy" id="112525"/>
    <lineage>
        <taxon>Eukaryota</taxon>
        <taxon>Metazoa</taxon>
        <taxon>Spiralia</taxon>
        <taxon>Lophotrochozoa</taxon>
        <taxon>Mollusca</taxon>
        <taxon>Gastropoda</taxon>
        <taxon>Heterobranchia</taxon>
        <taxon>Euthyneura</taxon>
        <taxon>Panpulmonata</taxon>
        <taxon>Hygrophila</taxon>
        <taxon>Lymnaeoidea</taxon>
        <taxon>Planorbidae</taxon>
        <taxon>Biomphalaria</taxon>
    </lineage>
</organism>